<evidence type="ECO:0000313" key="2">
    <source>
        <dbReference type="EMBL" id="KAK1667827.1"/>
    </source>
</evidence>
<dbReference type="InterPro" id="IPR040256">
    <property type="entry name" value="At4g02000-like"/>
</dbReference>
<comment type="caution">
    <text evidence="2">The sequence shown here is derived from an EMBL/GenBank/DDBJ whole genome shotgun (WGS) entry which is preliminary data.</text>
</comment>
<reference evidence="2" key="1">
    <citation type="submission" date="2023-07" db="EMBL/GenBank/DDBJ databases">
        <title>A chromosome-level genome assembly of Lolium multiflorum.</title>
        <authorList>
            <person name="Chen Y."/>
            <person name="Copetti D."/>
            <person name="Kolliker R."/>
            <person name="Studer B."/>
        </authorList>
    </citation>
    <scope>NUCLEOTIDE SEQUENCE</scope>
    <source>
        <strain evidence="2">02402/16</strain>
        <tissue evidence="2">Leaf</tissue>
    </source>
</reference>
<feature type="region of interest" description="Disordered" evidence="1">
    <location>
        <begin position="1"/>
        <end position="25"/>
    </location>
</feature>
<accession>A0AAD8T0R4</accession>
<feature type="region of interest" description="Disordered" evidence="1">
    <location>
        <begin position="333"/>
        <end position="461"/>
    </location>
</feature>
<dbReference type="AlphaFoldDB" id="A0AAD8T0R4"/>
<proteinExistence type="predicted"/>
<protein>
    <recommendedName>
        <fullName evidence="4">CCHC-type domain-containing protein</fullName>
    </recommendedName>
</protein>
<dbReference type="EMBL" id="JAUUTY010000003">
    <property type="protein sequence ID" value="KAK1667827.1"/>
    <property type="molecule type" value="Genomic_DNA"/>
</dbReference>
<evidence type="ECO:0000256" key="1">
    <source>
        <dbReference type="SAM" id="MobiDB-lite"/>
    </source>
</evidence>
<keyword evidence="3" id="KW-1185">Reference proteome</keyword>
<sequence length="461" mass="51534">MAVKSPPGDDSPLRGVPEVSESPRWDWRRRPPKVFRIVALDAGGFATKTLSRRKGNAGPRGPHTPGRAAKTGAPPVVARSWPHFLSSDIDDLLAHLDLREDELEDVVIGANEVTELQKEARWLAIAKVHTLRAFSSEACIVKMKAVWNLSRAPICREAGENLFIIQMHCLGDWKKVVHQGPWTFRGWAVLIEDYDGKDDPERFVFVGLYVWAQIHGIPELYRKSWIVDDLARRVGKTREVQMSLKLFYEGNYVRIRVLVEMNRPLKRVVSLNIDGEGKKCLYVKYEKVPFFCKHCGIIGHNHEECGDGVWAAQDLQYGDFMFATRRTTPFVETRAFAGRSRGRGGGRGLSQGMPRKRSSQDAALDDDADLKDDASSPINPTVIAETEANAGARRNLNFSDDDPGSKAPPAIPMETVDQEEIPPLPPQYTDPRVRSKVRKTSTTPSELASSAASSEEDRRAQ</sequence>
<name>A0AAD8T0R4_LOLMU</name>
<organism evidence="2 3">
    <name type="scientific">Lolium multiflorum</name>
    <name type="common">Italian ryegrass</name>
    <name type="synonym">Lolium perenne subsp. multiflorum</name>
    <dbReference type="NCBI Taxonomy" id="4521"/>
    <lineage>
        <taxon>Eukaryota</taxon>
        <taxon>Viridiplantae</taxon>
        <taxon>Streptophyta</taxon>
        <taxon>Embryophyta</taxon>
        <taxon>Tracheophyta</taxon>
        <taxon>Spermatophyta</taxon>
        <taxon>Magnoliopsida</taxon>
        <taxon>Liliopsida</taxon>
        <taxon>Poales</taxon>
        <taxon>Poaceae</taxon>
        <taxon>BOP clade</taxon>
        <taxon>Pooideae</taxon>
        <taxon>Poodae</taxon>
        <taxon>Poeae</taxon>
        <taxon>Poeae Chloroplast Group 2 (Poeae type)</taxon>
        <taxon>Loliodinae</taxon>
        <taxon>Loliinae</taxon>
        <taxon>Lolium</taxon>
    </lineage>
</organism>
<dbReference type="PANTHER" id="PTHR31286">
    <property type="entry name" value="GLYCINE-RICH CELL WALL STRUCTURAL PROTEIN 1.8-LIKE"/>
    <property type="match status" value="1"/>
</dbReference>
<dbReference type="Proteomes" id="UP001231189">
    <property type="component" value="Unassembled WGS sequence"/>
</dbReference>
<feature type="region of interest" description="Disordered" evidence="1">
    <location>
        <begin position="48"/>
        <end position="74"/>
    </location>
</feature>
<evidence type="ECO:0008006" key="4">
    <source>
        <dbReference type="Google" id="ProtNLM"/>
    </source>
</evidence>
<gene>
    <name evidence="2" type="ORF">QYE76_055986</name>
</gene>
<feature type="compositionally biased region" description="Low complexity" evidence="1">
    <location>
        <begin position="440"/>
        <end position="453"/>
    </location>
</feature>
<evidence type="ECO:0000313" key="3">
    <source>
        <dbReference type="Proteomes" id="UP001231189"/>
    </source>
</evidence>
<dbReference type="PANTHER" id="PTHR31286:SF167">
    <property type="entry name" value="OS09G0268800 PROTEIN"/>
    <property type="match status" value="1"/>
</dbReference>